<feature type="domain" description="PIN" evidence="1">
    <location>
        <begin position="6"/>
        <end position="125"/>
    </location>
</feature>
<protein>
    <submittedName>
        <fullName evidence="2">PilT protein domain protein</fullName>
    </submittedName>
</protein>
<organism evidence="2 3">
    <name type="scientific">Candidatus Collierbacteria bacterium GW2011_GWA2_42_17</name>
    <dbReference type="NCBI Taxonomy" id="1618378"/>
    <lineage>
        <taxon>Bacteria</taxon>
        <taxon>Candidatus Collieribacteriota</taxon>
    </lineage>
</organism>
<dbReference type="EMBL" id="LCDA01000004">
    <property type="protein sequence ID" value="KKS42878.1"/>
    <property type="molecule type" value="Genomic_DNA"/>
</dbReference>
<dbReference type="Proteomes" id="UP000033854">
    <property type="component" value="Unassembled WGS sequence"/>
</dbReference>
<evidence type="ECO:0000313" key="3">
    <source>
        <dbReference type="Proteomes" id="UP000033854"/>
    </source>
</evidence>
<dbReference type="InterPro" id="IPR002716">
    <property type="entry name" value="PIN_dom"/>
</dbReference>
<reference evidence="2 3" key="1">
    <citation type="journal article" date="2015" name="Nature">
        <title>rRNA introns, odd ribosomes, and small enigmatic genomes across a large radiation of phyla.</title>
        <authorList>
            <person name="Brown C.T."/>
            <person name="Hug L.A."/>
            <person name="Thomas B.C."/>
            <person name="Sharon I."/>
            <person name="Castelle C.J."/>
            <person name="Singh A."/>
            <person name="Wilkins M.J."/>
            <person name="Williams K.H."/>
            <person name="Banfield J.F."/>
        </authorList>
    </citation>
    <scope>NUCLEOTIDE SEQUENCE [LARGE SCALE GENOMIC DNA]</scope>
</reference>
<dbReference type="Gene3D" id="3.40.50.1010">
    <property type="entry name" value="5'-nuclease"/>
    <property type="match status" value="1"/>
</dbReference>
<dbReference type="Pfam" id="PF01850">
    <property type="entry name" value="PIN"/>
    <property type="match status" value="1"/>
</dbReference>
<dbReference type="SUPFAM" id="SSF88723">
    <property type="entry name" value="PIN domain-like"/>
    <property type="match status" value="1"/>
</dbReference>
<comment type="caution">
    <text evidence="2">The sequence shown here is derived from an EMBL/GenBank/DDBJ whole genome shotgun (WGS) entry which is preliminary data.</text>
</comment>
<gene>
    <name evidence="2" type="ORF">UV06_C0004G0013</name>
</gene>
<accession>A0A0G1BZK9</accession>
<proteinExistence type="predicted"/>
<sequence length="132" mass="15097">MAKISVFDTNAILRYLLRDNEDQYLVVQKELLKIRKNSGTVVVIGEVVMECVYVLETVYRATRVDIAEKLKAFLISDIVLQENNQVILATLERYASVKLSYVDCLILEKTKELGAKLFTFDKKLSSFVISEI</sequence>
<name>A0A0G1BZK9_9BACT</name>
<evidence type="ECO:0000313" key="2">
    <source>
        <dbReference type="EMBL" id="KKS42878.1"/>
    </source>
</evidence>
<dbReference type="InterPro" id="IPR029060">
    <property type="entry name" value="PIN-like_dom_sf"/>
</dbReference>
<evidence type="ECO:0000259" key="1">
    <source>
        <dbReference type="Pfam" id="PF01850"/>
    </source>
</evidence>
<dbReference type="AlphaFoldDB" id="A0A0G1BZK9"/>